<feature type="region of interest" description="Disordered" evidence="5">
    <location>
        <begin position="189"/>
        <end position="320"/>
    </location>
</feature>
<dbReference type="RefSeq" id="XP_022341055.1">
    <property type="nucleotide sequence ID" value="XM_022485347.1"/>
</dbReference>
<evidence type="ECO:0000256" key="4">
    <source>
        <dbReference type="ARBA" id="ARBA00023054"/>
    </source>
</evidence>
<dbReference type="Pfam" id="PF18112">
    <property type="entry name" value="Zn-C2H2_12"/>
    <property type="match status" value="1"/>
</dbReference>
<protein>
    <submittedName>
        <fullName evidence="8 9">Uncharacterized protein LOC111135351</fullName>
    </submittedName>
</protein>
<keyword evidence="7" id="KW-1185">Reference proteome</keyword>
<proteinExistence type="predicted"/>
<dbReference type="RefSeq" id="XP_022341037.1">
    <property type="nucleotide sequence ID" value="XM_022485329.1"/>
</dbReference>
<evidence type="ECO:0000313" key="9">
    <source>
        <dbReference type="RefSeq" id="XP_022341046.1"/>
    </source>
</evidence>
<evidence type="ECO:0000313" key="10">
    <source>
        <dbReference type="RefSeq" id="XP_022341055.1"/>
    </source>
</evidence>
<feature type="compositionally biased region" description="Basic and acidic residues" evidence="5">
    <location>
        <begin position="245"/>
        <end position="258"/>
    </location>
</feature>
<dbReference type="KEGG" id="cvn:111135351"/>
<reference evidence="7" key="1">
    <citation type="submission" date="2024-06" db="UniProtKB">
        <authorList>
            <consortium name="RefSeq"/>
        </authorList>
    </citation>
    <scope>NUCLEOTIDE SEQUENCE [LARGE SCALE GENOMIC DNA]</scope>
    <source>
        <tissue evidence="9">Whole sample</tissue>
    </source>
</reference>
<dbReference type="Gene3D" id="6.20.250.40">
    <property type="match status" value="1"/>
</dbReference>
<gene>
    <name evidence="8 9 10" type="primary">LOC111135351</name>
</gene>
<feature type="compositionally biased region" description="Polar residues" evidence="5">
    <location>
        <begin position="191"/>
        <end position="209"/>
    </location>
</feature>
<evidence type="ECO:0000259" key="6">
    <source>
        <dbReference type="Pfam" id="PF18112"/>
    </source>
</evidence>
<keyword evidence="3" id="KW-0862">Zinc</keyword>
<dbReference type="Proteomes" id="UP000694844">
    <property type="component" value="Chromosome 1"/>
</dbReference>
<reference evidence="8 10" key="2">
    <citation type="submission" date="2025-04" db="UniProtKB">
        <authorList>
            <consortium name="RefSeq"/>
        </authorList>
    </citation>
    <scope>IDENTIFICATION</scope>
    <source>
        <tissue evidence="8 10">Whole sample</tissue>
    </source>
</reference>
<feature type="region of interest" description="Disordered" evidence="5">
    <location>
        <begin position="40"/>
        <end position="60"/>
    </location>
</feature>
<feature type="compositionally biased region" description="Polar residues" evidence="5">
    <location>
        <begin position="47"/>
        <end position="58"/>
    </location>
</feature>
<dbReference type="GeneID" id="111135351"/>
<keyword evidence="4" id="KW-0175">Coiled coil</keyword>
<evidence type="ECO:0000313" key="7">
    <source>
        <dbReference type="Proteomes" id="UP000694844"/>
    </source>
</evidence>
<keyword evidence="1" id="KW-0479">Metal-binding</keyword>
<evidence type="ECO:0000256" key="2">
    <source>
        <dbReference type="ARBA" id="ARBA00022771"/>
    </source>
</evidence>
<feature type="domain" description="UBZ1-type" evidence="6">
    <location>
        <begin position="383"/>
        <end position="408"/>
    </location>
</feature>
<keyword evidence="2" id="KW-0863">Zinc-finger</keyword>
<evidence type="ECO:0000256" key="3">
    <source>
        <dbReference type="ARBA" id="ARBA00022833"/>
    </source>
</evidence>
<dbReference type="AlphaFoldDB" id="A0A8B8EM89"/>
<dbReference type="CDD" id="cd21965">
    <property type="entry name" value="Zn-C2H2_CALCOCO1_TAX1BP1_like"/>
    <property type="match status" value="1"/>
</dbReference>
<dbReference type="OrthoDB" id="6105729at2759"/>
<organism evidence="7 8">
    <name type="scientific">Crassostrea virginica</name>
    <name type="common">Eastern oyster</name>
    <dbReference type="NCBI Taxonomy" id="6565"/>
    <lineage>
        <taxon>Eukaryota</taxon>
        <taxon>Metazoa</taxon>
        <taxon>Spiralia</taxon>
        <taxon>Lophotrochozoa</taxon>
        <taxon>Mollusca</taxon>
        <taxon>Bivalvia</taxon>
        <taxon>Autobranchia</taxon>
        <taxon>Pteriomorphia</taxon>
        <taxon>Ostreida</taxon>
        <taxon>Ostreoidea</taxon>
        <taxon>Ostreidae</taxon>
        <taxon>Crassostrea</taxon>
    </lineage>
</organism>
<dbReference type="RefSeq" id="XP_022341046.1">
    <property type="nucleotide sequence ID" value="XM_022485338.1"/>
</dbReference>
<sequence>MLTKQQEAIRKLIESSKSPSLTPSSTRLAAEGASFFPTHVEAEPPLKTNSDFSSSTGFAGTKQLPLVPSFPTLQTMPQTETSQTLEEQFKQINFKKSEEKLFREPTESEYVGRIQGYSSKYSPLVDTENKTTRTMSSCGPQRPLGMQRQNRDETYALEATHFNIDRKKSPPYEDMSMYENLDVVSEKANSERFQTNVGQISPKSVNQPYNPEHSDYVNLKDLHPSRGGSTFPVISPHVRTLSSDDQTKPSKEPQEHTGRGISPSAVRIPRVEDARSRGVPSSSAGQVLQDPKPESGPSHVIPPSGGTRPKQVVQKSPSGNSQICPVCGQDFVNISMENFQMHVFHCMDSDSSGECLTLQNVSPTNQPLTKIIRATQPTEKDVRICPMCDASYPAEMQSEFERHVQEHFGEEPIIDRFEVLHR</sequence>
<accession>A0A8B8EM89</accession>
<dbReference type="InterPro" id="IPR041641">
    <property type="entry name" value="CALCOCO1/2_Zn_UBZ1"/>
</dbReference>
<feature type="compositionally biased region" description="Basic and acidic residues" evidence="5">
    <location>
        <begin position="212"/>
        <end position="224"/>
    </location>
</feature>
<evidence type="ECO:0000256" key="1">
    <source>
        <dbReference type="ARBA" id="ARBA00022723"/>
    </source>
</evidence>
<evidence type="ECO:0000313" key="8">
    <source>
        <dbReference type="RefSeq" id="XP_022341037.1"/>
    </source>
</evidence>
<name>A0A8B8EM89_CRAVI</name>
<dbReference type="GO" id="GO:0008270">
    <property type="term" value="F:zinc ion binding"/>
    <property type="evidence" value="ECO:0007669"/>
    <property type="project" value="UniProtKB-KW"/>
</dbReference>
<evidence type="ECO:0000256" key="5">
    <source>
        <dbReference type="SAM" id="MobiDB-lite"/>
    </source>
</evidence>